<dbReference type="PANTHER" id="PTHR31983">
    <property type="entry name" value="ENDO-1,3(4)-BETA-GLUCANASE 1"/>
    <property type="match status" value="1"/>
</dbReference>
<organism evidence="14 15">
    <name type="scientific">Diacronema lutheri</name>
    <name type="common">Unicellular marine alga</name>
    <name type="synonym">Monochrysis lutheri</name>
    <dbReference type="NCBI Taxonomy" id="2081491"/>
    <lineage>
        <taxon>Eukaryota</taxon>
        <taxon>Haptista</taxon>
        <taxon>Haptophyta</taxon>
        <taxon>Pavlovophyceae</taxon>
        <taxon>Pavlovales</taxon>
        <taxon>Pavlovaceae</taxon>
        <taxon>Diacronema</taxon>
    </lineage>
</organism>
<evidence type="ECO:0000256" key="5">
    <source>
        <dbReference type="ARBA" id="ARBA00023277"/>
    </source>
</evidence>
<evidence type="ECO:0000313" key="14">
    <source>
        <dbReference type="EMBL" id="KAG8457176.1"/>
    </source>
</evidence>
<feature type="transmembrane region" description="Helical" evidence="10">
    <location>
        <begin position="970"/>
        <end position="993"/>
    </location>
</feature>
<protein>
    <recommendedName>
        <fullName evidence="3">glucan endo-1,3-beta-D-glucosidase</fullName>
        <ecNumber evidence="3">3.2.1.39</ecNumber>
    </recommendedName>
</protein>
<evidence type="ECO:0000259" key="13">
    <source>
        <dbReference type="Pfam" id="PF17652"/>
    </source>
</evidence>
<keyword evidence="10" id="KW-1133">Transmembrane helix</keyword>
<feature type="domain" description="Glycosyl hydrolase family 81 N-terminal" evidence="12">
    <location>
        <begin position="194"/>
        <end position="430"/>
    </location>
</feature>
<evidence type="ECO:0000256" key="9">
    <source>
        <dbReference type="SAM" id="MobiDB-lite"/>
    </source>
</evidence>
<dbReference type="PROSITE" id="PS52008">
    <property type="entry name" value="GH81"/>
    <property type="match status" value="1"/>
</dbReference>
<keyword evidence="11" id="KW-0732">Signal</keyword>
<comment type="caution">
    <text evidence="14">The sequence shown here is derived from an EMBL/GenBank/DDBJ whole genome shotgun (WGS) entry which is preliminary data.</text>
</comment>
<keyword evidence="5" id="KW-0119">Carbohydrate metabolism</keyword>
<feature type="compositionally biased region" description="Pro residues" evidence="9">
    <location>
        <begin position="874"/>
        <end position="948"/>
    </location>
</feature>
<dbReference type="Gene3D" id="2.70.98.30">
    <property type="entry name" value="Golgi alpha-mannosidase II, domain 4"/>
    <property type="match status" value="1"/>
</dbReference>
<evidence type="ECO:0000259" key="12">
    <source>
        <dbReference type="Pfam" id="PF03639"/>
    </source>
</evidence>
<sequence>MLRARSRALGAGASALLALALGASPASALVKPYSKLDPRALNVTVVLRERAQAPDAERFIAAEGKMDATGSFARPTNAWWTMMVLGKGPTEMENANGFQIPFIVWAAKRGISAAMPFVLAQANQVENGFDSNINFVTLGAWDVAVGHRVVSHDPLSVTLQWDARGENPADTPAVPGAAVGAPAPGAVNASAGWSSFARMPIVRGSPYLTMEYHNSIPFFDTPQQLDPQVGLTVDGVSQTCPGTFAGRKFELVLVQSDETWTIWLSHNLTMMCQTGGATLRSTSPLTGVVRAAVTNNCTMGRSAFQCARRPPADPEPAHHKALLEAHVRTYPVAASVDLTAAEDDSVVRLSWLTRQMPEPPKEARAHAAESKATRMPVLMAAMEHHRKMGLCAVGGKTLEHSTNYARNLNGNLTLVSGNEWLLPYSLLPVGWRSVHGVATSKREMVREALRLDADWDPPLNYQFGAGDPYNAGKMLARLGHVAIIADELGEQRIAERIGKKLATQVELWAHGKGANRFVYDSSWGGYISCGCLYDDCRPKGCNPNGAPPDTCHCEPSQAYCKNEPPPAGVCPTTTDPGLDFGNGFYNDHHFHWGYHMYAAAVAAKLDPAWGARNKEWLYLYARDIANPSEEDPHFPVWRNKDWYTGWSWASGIALGGGKPYRNGHNQESTSESINAYLGLQLLGDALGDAAMRDWGRAALASEVFSAMTYWQIAEGSEVYPEIIHKKTIVGILWQNLVQYQTWFGSAPYMVHGIQMMPFTPASEFYIQPKWSFSSYRLGARDCFLSPQCEKDGWVTLFVQQLAVMDPAKAWEQAMALPDLVFSGQAPAGNGNSRTALLYWIATRPQMHHNRSAPRVWPRPLTCEAAPWEEELENPSPPPFSPPPPASPPPPIPSPRPPPPPFSPPSKNPRPPPVPPGSPPLPPAEPPSPPRSPPPPPLQPNAPPPPPYPPFPPSMIAIERASAIAAHAATVAPAVLGSAIVAVAAALGALLAVGGRRLAAAATRARAGQARGADGALGASLLGAEATDATDFTDDAPRAP</sequence>
<keyword evidence="8" id="KW-0624">Polysaccharide degradation</keyword>
<evidence type="ECO:0000256" key="6">
    <source>
        <dbReference type="ARBA" id="ARBA00023295"/>
    </source>
</evidence>
<dbReference type="GO" id="GO:0042973">
    <property type="term" value="F:glucan endo-1,3-beta-D-glucosidase activity"/>
    <property type="evidence" value="ECO:0007669"/>
    <property type="project" value="UniProtKB-EC"/>
</dbReference>
<dbReference type="EC" id="3.2.1.39" evidence="3"/>
<accession>A0A8J6C381</accession>
<dbReference type="AlphaFoldDB" id="A0A8J6C381"/>
<dbReference type="EMBL" id="JAGTXO010000079">
    <property type="protein sequence ID" value="KAG8457176.1"/>
    <property type="molecule type" value="Genomic_DNA"/>
</dbReference>
<evidence type="ECO:0000256" key="7">
    <source>
        <dbReference type="ARBA" id="ARBA00023316"/>
    </source>
</evidence>
<feature type="chain" id="PRO_5035183332" description="glucan endo-1,3-beta-D-glucosidase" evidence="11">
    <location>
        <begin position="29"/>
        <end position="1039"/>
    </location>
</feature>
<dbReference type="OMA" id="GPTEMEN"/>
<keyword evidence="6" id="KW-0326">Glycosidase</keyword>
<feature type="domain" description="Glycosyl hydrolase family 81 C-terminal" evidence="13">
    <location>
        <begin position="573"/>
        <end position="834"/>
    </location>
</feature>
<keyword evidence="10" id="KW-0812">Transmembrane</keyword>
<keyword evidence="7" id="KW-0961">Cell wall biogenesis/degradation</keyword>
<proteinExistence type="inferred from homology"/>
<dbReference type="InterPro" id="IPR040451">
    <property type="entry name" value="GH81_N"/>
</dbReference>
<dbReference type="Pfam" id="PF17652">
    <property type="entry name" value="Glyco_hydro81C"/>
    <property type="match status" value="2"/>
</dbReference>
<feature type="domain" description="Glycosyl hydrolase family 81 C-terminal" evidence="13">
    <location>
        <begin position="444"/>
        <end position="532"/>
    </location>
</feature>
<evidence type="ECO:0000256" key="11">
    <source>
        <dbReference type="SAM" id="SignalP"/>
    </source>
</evidence>
<feature type="signal peptide" evidence="11">
    <location>
        <begin position="1"/>
        <end position="28"/>
    </location>
</feature>
<evidence type="ECO:0000256" key="10">
    <source>
        <dbReference type="SAM" id="Phobius"/>
    </source>
</evidence>
<dbReference type="OrthoDB" id="4473401at2759"/>
<dbReference type="Pfam" id="PF03639">
    <property type="entry name" value="Glyco_hydro_81"/>
    <property type="match status" value="1"/>
</dbReference>
<evidence type="ECO:0000256" key="3">
    <source>
        <dbReference type="ARBA" id="ARBA00012780"/>
    </source>
</evidence>
<evidence type="ECO:0000256" key="1">
    <source>
        <dbReference type="ARBA" id="ARBA00000382"/>
    </source>
</evidence>
<dbReference type="GO" id="GO:0052861">
    <property type="term" value="F:endo-1,3(4)-beta-glucanase activity"/>
    <property type="evidence" value="ECO:0007669"/>
    <property type="project" value="InterPro"/>
</dbReference>
<evidence type="ECO:0000256" key="2">
    <source>
        <dbReference type="ARBA" id="ARBA00010730"/>
    </source>
</evidence>
<dbReference type="PRINTS" id="PR01217">
    <property type="entry name" value="PRICHEXTENSN"/>
</dbReference>
<dbReference type="GO" id="GO:0000272">
    <property type="term" value="P:polysaccharide catabolic process"/>
    <property type="evidence" value="ECO:0007669"/>
    <property type="project" value="UniProtKB-KW"/>
</dbReference>
<evidence type="ECO:0000313" key="15">
    <source>
        <dbReference type="Proteomes" id="UP000751190"/>
    </source>
</evidence>
<keyword evidence="4" id="KW-0378">Hydrolase</keyword>
<keyword evidence="10" id="KW-0472">Membrane</keyword>
<name>A0A8J6C381_DIALT</name>
<reference evidence="14" key="1">
    <citation type="submission" date="2021-05" db="EMBL/GenBank/DDBJ databases">
        <title>The genome of the haptophyte Pavlova lutheri (Diacronema luteri, Pavlovales) - a model for lipid biosynthesis in eukaryotic algae.</title>
        <authorList>
            <person name="Hulatt C.J."/>
            <person name="Posewitz M.C."/>
        </authorList>
    </citation>
    <scope>NUCLEOTIDE SEQUENCE</scope>
    <source>
        <strain evidence="14">NIVA-4/92</strain>
    </source>
</reference>
<evidence type="ECO:0000256" key="8">
    <source>
        <dbReference type="ARBA" id="ARBA00023326"/>
    </source>
</evidence>
<dbReference type="Proteomes" id="UP000751190">
    <property type="component" value="Unassembled WGS sequence"/>
</dbReference>
<gene>
    <name evidence="14" type="ORF">KFE25_004393</name>
</gene>
<evidence type="ECO:0000256" key="4">
    <source>
        <dbReference type="ARBA" id="ARBA00022801"/>
    </source>
</evidence>
<dbReference type="GO" id="GO:0071555">
    <property type="term" value="P:cell wall organization"/>
    <property type="evidence" value="ECO:0007669"/>
    <property type="project" value="UniProtKB-KW"/>
</dbReference>
<dbReference type="InterPro" id="IPR005200">
    <property type="entry name" value="Endo-beta-glucanase"/>
</dbReference>
<comment type="similarity">
    <text evidence="2">Belongs to the glycosyl hydrolase 81 family.</text>
</comment>
<dbReference type="PANTHER" id="PTHR31983:SF0">
    <property type="entry name" value="GLUCAN ENDO-1,3-BETA-D-GLUCOSIDASE 2"/>
    <property type="match status" value="1"/>
</dbReference>
<feature type="region of interest" description="Disordered" evidence="9">
    <location>
        <begin position="869"/>
        <end position="948"/>
    </location>
</feature>
<comment type="catalytic activity">
    <reaction evidence="1">
        <text>Hydrolysis of (1-&gt;3)-beta-D-glucosidic linkages in (1-&gt;3)-beta-D-glucans.</text>
        <dbReference type="EC" id="3.2.1.39"/>
    </reaction>
</comment>
<dbReference type="InterPro" id="IPR040720">
    <property type="entry name" value="GH81_C"/>
</dbReference>
<keyword evidence="15" id="KW-1185">Reference proteome</keyword>